<sequence>MAISEDIAGKAAIRKRFSTFYIWFLTCVTMLIFYIIIDPINMLSKQSSFYSDTLKIALVGTFFATLLSAFMAMVKYGFTAEKQMIELFDLIGNEPSKGKEE</sequence>
<keyword evidence="3" id="KW-1185">Reference proteome</keyword>
<keyword evidence="1" id="KW-0812">Transmembrane</keyword>
<evidence type="ECO:0000256" key="1">
    <source>
        <dbReference type="SAM" id="Phobius"/>
    </source>
</evidence>
<name>A0ABS5QSM4_9LACO</name>
<dbReference type="EMBL" id="JAAMFJ010000001">
    <property type="protein sequence ID" value="MBS9335932.1"/>
    <property type="molecule type" value="Genomic_DNA"/>
</dbReference>
<gene>
    <name evidence="2" type="ORF">G6R28_01610</name>
</gene>
<evidence type="ECO:0008006" key="4">
    <source>
        <dbReference type="Google" id="ProtNLM"/>
    </source>
</evidence>
<protein>
    <recommendedName>
        <fullName evidence="4">DUF485 domain-containing protein</fullName>
    </recommendedName>
</protein>
<keyword evidence="1" id="KW-1133">Transmembrane helix</keyword>
<reference evidence="2 3" key="1">
    <citation type="submission" date="2020-02" db="EMBL/GenBank/DDBJ databases">
        <title>Fructobacillus sp. isolated from paper mulberry of Taiwan.</title>
        <authorList>
            <person name="Lin S.-T."/>
        </authorList>
    </citation>
    <scope>NUCLEOTIDE SEQUENCE [LARGE SCALE GENOMIC DNA]</scope>
    <source>
        <strain evidence="2 3">M1-21</strain>
    </source>
</reference>
<feature type="transmembrane region" description="Helical" evidence="1">
    <location>
        <begin position="57"/>
        <end position="78"/>
    </location>
</feature>
<dbReference type="Proteomes" id="UP000735205">
    <property type="component" value="Unassembled WGS sequence"/>
</dbReference>
<evidence type="ECO:0000313" key="2">
    <source>
        <dbReference type="EMBL" id="MBS9335932.1"/>
    </source>
</evidence>
<evidence type="ECO:0000313" key="3">
    <source>
        <dbReference type="Proteomes" id="UP000735205"/>
    </source>
</evidence>
<comment type="caution">
    <text evidence="2">The sequence shown here is derived from an EMBL/GenBank/DDBJ whole genome shotgun (WGS) entry which is preliminary data.</text>
</comment>
<organism evidence="2 3">
    <name type="scientific">Fructobacillus papyrifericola</name>
    <dbReference type="NCBI Taxonomy" id="2713172"/>
    <lineage>
        <taxon>Bacteria</taxon>
        <taxon>Bacillati</taxon>
        <taxon>Bacillota</taxon>
        <taxon>Bacilli</taxon>
        <taxon>Lactobacillales</taxon>
        <taxon>Lactobacillaceae</taxon>
        <taxon>Fructobacillus</taxon>
    </lineage>
</organism>
<accession>A0ABS5QSM4</accession>
<dbReference type="RefSeq" id="WP_213792496.1">
    <property type="nucleotide sequence ID" value="NZ_JAAMFJ010000001.1"/>
</dbReference>
<feature type="transmembrane region" description="Helical" evidence="1">
    <location>
        <begin position="20"/>
        <end position="37"/>
    </location>
</feature>
<keyword evidence="1" id="KW-0472">Membrane</keyword>
<proteinExistence type="predicted"/>